<evidence type="ECO:0000256" key="12">
    <source>
        <dbReference type="SAM" id="SignalP"/>
    </source>
</evidence>
<dbReference type="NCBIfam" id="TIGR04056">
    <property type="entry name" value="OMP_RagA_SusC"/>
    <property type="match status" value="1"/>
</dbReference>
<feature type="domain" description="TonB-dependent receptor-like beta-barrel" evidence="13">
    <location>
        <begin position="426"/>
        <end position="1029"/>
    </location>
</feature>
<dbReference type="InterPro" id="IPR012910">
    <property type="entry name" value="Plug_dom"/>
</dbReference>
<keyword evidence="7 10" id="KW-0472">Membrane</keyword>
<evidence type="ECO:0000256" key="10">
    <source>
        <dbReference type="PROSITE-ProRule" id="PRU01360"/>
    </source>
</evidence>
<evidence type="ECO:0000256" key="6">
    <source>
        <dbReference type="ARBA" id="ARBA00023077"/>
    </source>
</evidence>
<dbReference type="PROSITE" id="PS52016">
    <property type="entry name" value="TONB_DEPENDENT_REC_3"/>
    <property type="match status" value="1"/>
</dbReference>
<reference evidence="15 16" key="1">
    <citation type="submission" date="2020-08" db="EMBL/GenBank/DDBJ databases">
        <title>A Genomic Blueprint of the Chicken Gut Microbiome.</title>
        <authorList>
            <person name="Gilroy R."/>
            <person name="Ravi A."/>
            <person name="Getino M."/>
            <person name="Pursley I."/>
            <person name="Horton D.L."/>
            <person name="Alikhan N.-F."/>
            <person name="Baker D."/>
            <person name="Gharbi K."/>
            <person name="Hall N."/>
            <person name="Watson M."/>
            <person name="Adriaenssens E.M."/>
            <person name="Foster-Nyarko E."/>
            <person name="Jarju S."/>
            <person name="Secka A."/>
            <person name="Antonio M."/>
            <person name="Oren A."/>
            <person name="Chaudhuri R."/>
            <person name="La Ragione R.M."/>
            <person name="Hildebrand F."/>
            <person name="Pallen M.J."/>
        </authorList>
    </citation>
    <scope>NUCLEOTIDE SEQUENCE [LARGE SCALE GENOMIC DNA]</scope>
    <source>
        <strain evidence="15 16">Sa1YUN3</strain>
    </source>
</reference>
<evidence type="ECO:0000313" key="15">
    <source>
        <dbReference type="EMBL" id="MBD8001761.1"/>
    </source>
</evidence>
<gene>
    <name evidence="15" type="ORF">H9626_05940</name>
</gene>
<evidence type="ECO:0000256" key="5">
    <source>
        <dbReference type="ARBA" id="ARBA00022729"/>
    </source>
</evidence>
<feature type="chain" id="PRO_5046736594" evidence="12">
    <location>
        <begin position="29"/>
        <end position="1075"/>
    </location>
</feature>
<dbReference type="Gene3D" id="2.60.40.1120">
    <property type="entry name" value="Carboxypeptidase-like, regulatory domain"/>
    <property type="match status" value="1"/>
</dbReference>
<evidence type="ECO:0000256" key="9">
    <source>
        <dbReference type="ARBA" id="ARBA00023237"/>
    </source>
</evidence>
<keyword evidence="9 10" id="KW-0998">Cell outer membrane</keyword>
<dbReference type="Pfam" id="PF07715">
    <property type="entry name" value="Plug"/>
    <property type="match status" value="1"/>
</dbReference>
<evidence type="ECO:0000256" key="8">
    <source>
        <dbReference type="ARBA" id="ARBA00023170"/>
    </source>
</evidence>
<evidence type="ECO:0000256" key="4">
    <source>
        <dbReference type="ARBA" id="ARBA00022692"/>
    </source>
</evidence>
<evidence type="ECO:0000256" key="1">
    <source>
        <dbReference type="ARBA" id="ARBA00004571"/>
    </source>
</evidence>
<comment type="similarity">
    <text evidence="10 11">Belongs to the TonB-dependent receptor family.</text>
</comment>
<dbReference type="RefSeq" id="WP_191709907.1">
    <property type="nucleotide sequence ID" value="NZ_JACSPQ010000002.1"/>
</dbReference>
<name>A0ABR8VBK8_9BACT</name>
<dbReference type="InterPro" id="IPR039426">
    <property type="entry name" value="TonB-dep_rcpt-like"/>
</dbReference>
<sequence>MNVNAKKAALVAGVCLSAIVAGTPQAFAVSVDTYQTAQQAKTVTGTVVDESGIPIIGANILEKGTTNGVITDIDGNFSLNVSEGAVITVSYIGYVSQEITIGNQSALQITLKEDSETLDEVVVVGYGVQKKKLVTGATVQVKGDNIQKLNTTNALGALQSQTPGVNIVASSGQPGEGYRVNIRGAGTNGSTTPLYIIDGVEGDINTISPADIESVDVLKDAASAAIYGARAANGVILITTKQGKEGKMQVSYDGYVGWQDVYKMPDLLNAREYMEVMDRVNVAEGGQPYNWTDYMSQEQYDAYMNGSDPGTNWMEAIRNKGAITTSHSINLAGGSEYSKFSTGISYMKQEGTLGKPAASDYSRFTVRLNSEHVLWRKDDLDIITFGENFYYNHNQRSGIYTNGQSSNTLSEILRANPLIPVYNESGEYYGYDDLNNAGWFGYNPYSTNPIAKMTYIDHGNNISKNYSLNMVGYLKVQPIKGLTYKGQVSYRQSSNSYRRYNGIYHLNDISDQRTDDEVQQSMGTGWNWSVENTLNYTFDVKDEHHFDVLLGQSFQKSGFGMGEDISATASSTLFGNWEMAYLSNSTASTPRDATGAPWGDSALSSFFGRVNYDWKETYMASLIVRGDGSSNFARGHRWGTFPSASVGWVMTNEKWMQKSQNWLDFLKLRASWGQNGNCNIDNFYYVSMVAFDTYGRYPFGNNKDGATQGGYAVNLPNEEVTWETSEQWDFGIDARFLNGRLNFAFDYYIKNTKDLLVQAPILDSYGLDAPYVNGGDVRNKGFEIALGWNDQKGDFRYNVNLNLAHNKNEVTRINNRNGYIEGESNILSNGTAPIYRMQVGHPIGYFYGYKTEGVMQNAADVQAYLDKNCQGNAANSLQGSSIQPGDLKFVDVNGDGTITEADKTEIGNPHPDFTGGISFSASYKGWDLSFTTYGAFGQQNIRSWRQFMGNRYDNYSAEVLEYWNGEGTSNKYPRLTAGSNTNFAQISDIYVEDADYFRLQNLTLGYDLKNIWKKCPMQQLRLYVTAQNLFTITGYKGMDPEIGANAGVGDSWASGIDVGYYPAPRTYMVGVNIKF</sequence>
<keyword evidence="2 10" id="KW-0813">Transport</keyword>
<feature type="domain" description="TonB-dependent receptor plug" evidence="14">
    <location>
        <begin position="134"/>
        <end position="235"/>
    </location>
</feature>
<dbReference type="NCBIfam" id="TIGR04057">
    <property type="entry name" value="SusC_RagA_signa"/>
    <property type="match status" value="1"/>
</dbReference>
<evidence type="ECO:0000259" key="13">
    <source>
        <dbReference type="Pfam" id="PF00593"/>
    </source>
</evidence>
<protein>
    <submittedName>
        <fullName evidence="15">TonB-dependent receptor</fullName>
    </submittedName>
</protein>
<evidence type="ECO:0000259" key="14">
    <source>
        <dbReference type="Pfam" id="PF07715"/>
    </source>
</evidence>
<accession>A0ABR8VBK8</accession>
<dbReference type="EMBL" id="JACSPQ010000002">
    <property type="protein sequence ID" value="MBD8001761.1"/>
    <property type="molecule type" value="Genomic_DNA"/>
</dbReference>
<proteinExistence type="inferred from homology"/>
<keyword evidence="5 12" id="KW-0732">Signal</keyword>
<evidence type="ECO:0000313" key="16">
    <source>
        <dbReference type="Proteomes" id="UP000616346"/>
    </source>
</evidence>
<dbReference type="Gene3D" id="2.170.130.10">
    <property type="entry name" value="TonB-dependent receptor, plug domain"/>
    <property type="match status" value="1"/>
</dbReference>
<keyword evidence="4 10" id="KW-0812">Transmembrane</keyword>
<dbReference type="InterPro" id="IPR036942">
    <property type="entry name" value="Beta-barrel_TonB_sf"/>
</dbReference>
<evidence type="ECO:0000256" key="2">
    <source>
        <dbReference type="ARBA" id="ARBA00022448"/>
    </source>
</evidence>
<evidence type="ECO:0000256" key="7">
    <source>
        <dbReference type="ARBA" id="ARBA00023136"/>
    </source>
</evidence>
<keyword evidence="8 15" id="KW-0675">Receptor</keyword>
<keyword evidence="16" id="KW-1185">Reference proteome</keyword>
<dbReference type="SUPFAM" id="SSF56935">
    <property type="entry name" value="Porins"/>
    <property type="match status" value="1"/>
</dbReference>
<organism evidence="15 16">
    <name type="scientific">Phocaeicola faecium</name>
    <dbReference type="NCBI Taxonomy" id="2762213"/>
    <lineage>
        <taxon>Bacteria</taxon>
        <taxon>Pseudomonadati</taxon>
        <taxon>Bacteroidota</taxon>
        <taxon>Bacteroidia</taxon>
        <taxon>Bacteroidales</taxon>
        <taxon>Bacteroidaceae</taxon>
        <taxon>Phocaeicola</taxon>
    </lineage>
</organism>
<keyword evidence="3 10" id="KW-1134">Transmembrane beta strand</keyword>
<dbReference type="InterPro" id="IPR000531">
    <property type="entry name" value="Beta-barrel_TonB"/>
</dbReference>
<dbReference type="InterPro" id="IPR023996">
    <property type="entry name" value="TonB-dep_OMP_SusC/RagA"/>
</dbReference>
<dbReference type="InterPro" id="IPR023997">
    <property type="entry name" value="TonB-dep_OMP_SusC/RagA_CS"/>
</dbReference>
<dbReference type="SUPFAM" id="SSF49464">
    <property type="entry name" value="Carboxypeptidase regulatory domain-like"/>
    <property type="match status" value="1"/>
</dbReference>
<dbReference type="PANTHER" id="PTHR30069:SF29">
    <property type="entry name" value="HEMOGLOBIN AND HEMOGLOBIN-HAPTOGLOBIN-BINDING PROTEIN 1-RELATED"/>
    <property type="match status" value="1"/>
</dbReference>
<evidence type="ECO:0000256" key="3">
    <source>
        <dbReference type="ARBA" id="ARBA00022452"/>
    </source>
</evidence>
<dbReference type="Proteomes" id="UP000616346">
    <property type="component" value="Unassembled WGS sequence"/>
</dbReference>
<evidence type="ECO:0000256" key="11">
    <source>
        <dbReference type="RuleBase" id="RU003357"/>
    </source>
</evidence>
<dbReference type="InterPro" id="IPR037066">
    <property type="entry name" value="Plug_dom_sf"/>
</dbReference>
<dbReference type="Pfam" id="PF13715">
    <property type="entry name" value="CarbopepD_reg_2"/>
    <property type="match status" value="1"/>
</dbReference>
<dbReference type="PANTHER" id="PTHR30069">
    <property type="entry name" value="TONB-DEPENDENT OUTER MEMBRANE RECEPTOR"/>
    <property type="match status" value="1"/>
</dbReference>
<dbReference type="InterPro" id="IPR008969">
    <property type="entry name" value="CarboxyPept-like_regulatory"/>
</dbReference>
<keyword evidence="6 11" id="KW-0798">TonB box</keyword>
<dbReference type="Gene3D" id="2.40.170.20">
    <property type="entry name" value="TonB-dependent receptor, beta-barrel domain"/>
    <property type="match status" value="1"/>
</dbReference>
<dbReference type="Pfam" id="PF00593">
    <property type="entry name" value="TonB_dep_Rec_b-barrel"/>
    <property type="match status" value="1"/>
</dbReference>
<comment type="subcellular location">
    <subcellularLocation>
        <location evidence="1 10">Cell outer membrane</location>
        <topology evidence="1 10">Multi-pass membrane protein</topology>
    </subcellularLocation>
</comment>
<feature type="signal peptide" evidence="12">
    <location>
        <begin position="1"/>
        <end position="28"/>
    </location>
</feature>
<comment type="caution">
    <text evidence="15">The sequence shown here is derived from an EMBL/GenBank/DDBJ whole genome shotgun (WGS) entry which is preliminary data.</text>
</comment>